<name>A0A1J1HSB6_9DIPT</name>
<dbReference type="GO" id="GO:0008270">
    <property type="term" value="F:zinc ion binding"/>
    <property type="evidence" value="ECO:0007669"/>
    <property type="project" value="UniProtKB-KW"/>
</dbReference>
<evidence type="ECO:0000256" key="1">
    <source>
        <dbReference type="PROSITE-ProRule" id="PRU00042"/>
    </source>
</evidence>
<accession>A0A1J1HSB6</accession>
<keyword evidence="1" id="KW-0863">Zinc-finger</keyword>
<evidence type="ECO:0000313" key="3">
    <source>
        <dbReference type="EMBL" id="CRK89097.1"/>
    </source>
</evidence>
<feature type="non-terminal residue" evidence="3">
    <location>
        <position position="1"/>
    </location>
</feature>
<feature type="domain" description="C2H2-type" evidence="2">
    <location>
        <begin position="86"/>
        <end position="109"/>
    </location>
</feature>
<keyword evidence="4" id="KW-1185">Reference proteome</keyword>
<keyword evidence="1" id="KW-0479">Metal-binding</keyword>
<dbReference type="PROSITE" id="PS50157">
    <property type="entry name" value="ZINC_FINGER_C2H2_2"/>
    <property type="match status" value="1"/>
</dbReference>
<gene>
    <name evidence="3" type="ORF">CLUMA_CG002491</name>
</gene>
<dbReference type="PROSITE" id="PS00028">
    <property type="entry name" value="ZINC_FINGER_C2H2_1"/>
    <property type="match status" value="1"/>
</dbReference>
<dbReference type="EMBL" id="CVRI01000010">
    <property type="protein sequence ID" value="CRK89097.1"/>
    <property type="molecule type" value="Genomic_DNA"/>
</dbReference>
<proteinExistence type="predicted"/>
<dbReference type="InterPro" id="IPR013087">
    <property type="entry name" value="Znf_C2H2_type"/>
</dbReference>
<dbReference type="AlphaFoldDB" id="A0A1J1HSB6"/>
<evidence type="ECO:0000259" key="2">
    <source>
        <dbReference type="PROSITE" id="PS50157"/>
    </source>
</evidence>
<evidence type="ECO:0000313" key="4">
    <source>
        <dbReference type="Proteomes" id="UP000183832"/>
    </source>
</evidence>
<keyword evidence="1" id="KW-0862">Zinc</keyword>
<dbReference type="SMART" id="SM00355">
    <property type="entry name" value="ZnF_C2H2"/>
    <property type="match status" value="2"/>
</dbReference>
<dbReference type="OrthoDB" id="3069995at2759"/>
<dbReference type="Proteomes" id="UP000183832">
    <property type="component" value="Unassembled WGS sequence"/>
</dbReference>
<sequence length="133" mass="15630">VSAKILNLDEHLKQENLENHATLNHSNELRVISSYLAGEKSDEFLEEETRGLDFKGNVRYFCPKCNVRYIEFKYLKTHLKECGNVHECQICQQKFKQKRTYTAHMKKKHEISASIFDNSSSPRNTLEFIFKSN</sequence>
<reference evidence="3 4" key="1">
    <citation type="submission" date="2015-04" db="EMBL/GenBank/DDBJ databases">
        <authorList>
            <person name="Syromyatnikov M.Y."/>
            <person name="Popov V.N."/>
        </authorList>
    </citation>
    <scope>NUCLEOTIDE SEQUENCE [LARGE SCALE GENOMIC DNA]</scope>
</reference>
<protein>
    <submittedName>
        <fullName evidence="3">CLUMA_CG002491, isoform A</fullName>
    </submittedName>
</protein>
<organism evidence="3 4">
    <name type="scientific">Clunio marinus</name>
    <dbReference type="NCBI Taxonomy" id="568069"/>
    <lineage>
        <taxon>Eukaryota</taxon>
        <taxon>Metazoa</taxon>
        <taxon>Ecdysozoa</taxon>
        <taxon>Arthropoda</taxon>
        <taxon>Hexapoda</taxon>
        <taxon>Insecta</taxon>
        <taxon>Pterygota</taxon>
        <taxon>Neoptera</taxon>
        <taxon>Endopterygota</taxon>
        <taxon>Diptera</taxon>
        <taxon>Nematocera</taxon>
        <taxon>Chironomoidea</taxon>
        <taxon>Chironomidae</taxon>
        <taxon>Clunio</taxon>
    </lineage>
</organism>
<dbReference type="Gene3D" id="3.30.160.60">
    <property type="entry name" value="Classic Zinc Finger"/>
    <property type="match status" value="1"/>
</dbReference>